<dbReference type="OrthoDB" id="9784298at2"/>
<comment type="caution">
    <text evidence="2">The sequence shown here is derived from an EMBL/GenBank/DDBJ whole genome shotgun (WGS) entry which is preliminary data.</text>
</comment>
<organism evidence="2 3">
    <name type="scientific">Levilinea saccharolytica</name>
    <dbReference type="NCBI Taxonomy" id="229921"/>
    <lineage>
        <taxon>Bacteria</taxon>
        <taxon>Bacillati</taxon>
        <taxon>Chloroflexota</taxon>
        <taxon>Anaerolineae</taxon>
        <taxon>Anaerolineales</taxon>
        <taxon>Anaerolineaceae</taxon>
        <taxon>Levilinea</taxon>
    </lineage>
</organism>
<dbReference type="EMBL" id="LGCM01000035">
    <property type="protein sequence ID" value="KPL81780.1"/>
    <property type="molecule type" value="Genomic_DNA"/>
</dbReference>
<keyword evidence="1" id="KW-0472">Membrane</keyword>
<keyword evidence="3" id="KW-1185">Reference proteome</keyword>
<dbReference type="RefSeq" id="WP_062418309.1">
    <property type="nucleotide sequence ID" value="NZ_DF967974.1"/>
</dbReference>
<protein>
    <submittedName>
        <fullName evidence="2">Zinc metallopeptidase</fullName>
    </submittedName>
</protein>
<dbReference type="PANTHER" id="PTHR36434:SF1">
    <property type="entry name" value="MEMBRANE PROTEASE YUGP-RELATED"/>
    <property type="match status" value="1"/>
</dbReference>
<dbReference type="PATRIC" id="fig|229921.5.peg.3694"/>
<keyword evidence="1" id="KW-0812">Transmembrane</keyword>
<feature type="transmembrane region" description="Helical" evidence="1">
    <location>
        <begin position="153"/>
        <end position="174"/>
    </location>
</feature>
<evidence type="ECO:0000313" key="2">
    <source>
        <dbReference type="EMBL" id="KPL81780.1"/>
    </source>
</evidence>
<dbReference type="AlphaFoldDB" id="A0A0P6XZ84"/>
<dbReference type="Proteomes" id="UP000050501">
    <property type="component" value="Unassembled WGS sequence"/>
</dbReference>
<evidence type="ECO:0000256" key="1">
    <source>
        <dbReference type="SAM" id="Phobius"/>
    </source>
</evidence>
<reference evidence="2 3" key="1">
    <citation type="submission" date="2015-07" db="EMBL/GenBank/DDBJ databases">
        <title>Genome sequence of Levilinea saccharolytica DSM 16555.</title>
        <authorList>
            <person name="Hemp J."/>
            <person name="Ward L.M."/>
            <person name="Pace L.A."/>
            <person name="Fischer W.W."/>
        </authorList>
    </citation>
    <scope>NUCLEOTIDE SEQUENCE [LARGE SCALE GENOMIC DNA]</scope>
    <source>
        <strain evidence="2 3">KIBI-1</strain>
    </source>
</reference>
<dbReference type="InterPro" id="IPR007395">
    <property type="entry name" value="Zn_peptidase_2"/>
</dbReference>
<gene>
    <name evidence="2" type="ORF">ADN01_09310</name>
</gene>
<evidence type="ECO:0000313" key="3">
    <source>
        <dbReference type="Proteomes" id="UP000050501"/>
    </source>
</evidence>
<feature type="transmembrane region" description="Helical" evidence="1">
    <location>
        <begin position="127"/>
        <end position="147"/>
    </location>
</feature>
<accession>A0A0P6XZ84</accession>
<sequence length="235" mass="25510">MFSFLGGYGLYLLFSLPALLLGFWAQFKVKGAFDRYSRQRSYVGLTGAEVARRMLDSSGLRSVRVEQVSGFLSDHYDPAHKVLRLSPNVYGSPSLAAAGIAAHEAGHAIQDAENYVPLRFRTAMVPAVQIGSWVGPIIFMVGLFLAGTIGTQIAWAGLLLFAATALFAFITLPVEFDATRRAKAWLTTSGVIYQQESKGINAVLDAAALTYVAAAIQAVSTLLYYAFLLMGRDRE</sequence>
<feature type="transmembrane region" description="Helical" evidence="1">
    <location>
        <begin position="6"/>
        <end position="25"/>
    </location>
</feature>
<dbReference type="Pfam" id="PF04298">
    <property type="entry name" value="Zn_peptidase_2"/>
    <property type="match status" value="1"/>
</dbReference>
<name>A0A0P6XZ84_9CHLR</name>
<proteinExistence type="predicted"/>
<dbReference type="STRING" id="229921.ADN01_09310"/>
<keyword evidence="1" id="KW-1133">Transmembrane helix</keyword>
<dbReference type="PANTHER" id="PTHR36434">
    <property type="entry name" value="MEMBRANE PROTEASE YUGP-RELATED"/>
    <property type="match status" value="1"/>
</dbReference>
<feature type="transmembrane region" description="Helical" evidence="1">
    <location>
        <begin position="202"/>
        <end position="227"/>
    </location>
</feature>